<dbReference type="InterPro" id="IPR054725">
    <property type="entry name" value="Epr_GA-like"/>
</dbReference>
<dbReference type="SUPFAM" id="SSF46997">
    <property type="entry name" value="Bacterial immunoglobulin/albumin-binding domains"/>
    <property type="match status" value="4"/>
</dbReference>
<dbReference type="Gene3D" id="1.20.5.420">
    <property type="entry name" value="Immunoglobulin FC, subunit C"/>
    <property type="match status" value="3"/>
</dbReference>
<dbReference type="InterPro" id="IPR020840">
    <property type="entry name" value="Extracell_matrix-bd_GA"/>
</dbReference>
<dbReference type="Pfam" id="PF17573">
    <property type="entry name" value="GA-like"/>
    <property type="match status" value="4"/>
</dbReference>
<feature type="coiled-coil region" evidence="2">
    <location>
        <begin position="810"/>
        <end position="898"/>
    </location>
</feature>
<dbReference type="Pfam" id="PF22775">
    <property type="entry name" value="GA_3"/>
    <property type="match status" value="1"/>
</dbReference>
<keyword evidence="1" id="KW-0732">Signal</keyword>
<dbReference type="InterPro" id="IPR009063">
    <property type="entry name" value="Ig/albumin-bd_sf"/>
</dbReference>
<dbReference type="Pfam" id="PF01468">
    <property type="entry name" value="GA"/>
    <property type="match status" value="5"/>
</dbReference>
<proteinExistence type="predicted"/>
<evidence type="ECO:0000256" key="2">
    <source>
        <dbReference type="SAM" id="Coils"/>
    </source>
</evidence>
<evidence type="ECO:0000259" key="4">
    <source>
        <dbReference type="SMART" id="SM00844"/>
    </source>
</evidence>
<feature type="region of interest" description="Disordered" evidence="3">
    <location>
        <begin position="449"/>
        <end position="471"/>
    </location>
</feature>
<sequence length="1973" mass="223687">MVGKNNTQERFRRNATKDKRYTLKKLSVGLASVALGTVLFLNGAETVSAETEVSEPNETTDALSEVEQVTQPVQSTFQFSYVRNGGQIDGFTGDYANAHEAEKAFRHHANQHGYTLLNIRLEGNTFIADVQADNSTFQFNYLNEATGEKLDSFFGDYLNASEAEKDFRNYANEHGYTLSNVRLEGNTFTADVAVAEESQPAESTFQFIYRNKETGKKLDGFFGDYLNPGEAEKDFRNYANQHGYTLSNIRKNGQTFTADVVRQEQSGTTDSDRYVEAAKQRARQLINALDNLTAEQKADYLAQVEAAESVAQVEAVYDEAKNVVNAVEKDYSYTLNFGDRTESANLGEFDSEEQAELALRILTNEKGYKLSNLRLEGRTFIADAKVETEQDQSSEQTNRYLQEAKKRAYEIINGLENLFDTQKPSYLERIEDADSVAAVEAIVEEAQNYVNESKGGENGQAAEEPERPEYNPEQNLVTYDIQITDHNGKTQTQRVTFPSRELALNYISQLVRSYEKAGVVLKEERSDVEGRDNTFILVFEKKQAEQKPDEKPELDVPTPNENAPAPEKLDTAKAEALAAIAGLEYLSAKEKEELVELINEADNLTEVNYLVGAAYKLNINKFPGKVPAPEELDVAKAEALDAIAGLEYLSEEEKAGFVERINETVELGEVNRLVGLAFKRNIENFPEKTPEQDPAEESSRELDAAKAEALDAIAGLEYLSEEEKAGFVERINETVELGEVNRLVGLAFKRNIEKLPEKTPEFNLKAYKEAAKNALKAQGFDNELVFGLIDDATTKEGVDVLVQNIDLEALDKLNKDYGKLEQKAEELNKELEALINKVNGQEEVEQEDLDAILNKVNEIRENLEKLQKHINLLPLEERKKQQVELNEVKELLNEIEERYSYFDLDAYKEEVKQGLKARGFDNKFVLGLIDDATTKEGVDALVQSIDLEALNKLNEDYGKLEQKAEELNKELEALINKVNGQEEVEQEDLDAILNKVNEIRENLEKLQKHINLLPLEERKKQQVELNEVKELLNEIEERYSYFDLDAYKEEVKQGLKARGFDNKFVLGLIDDATTKEGVDALVQSIDLEALNKLNEDYGKLEQKAEELNKELEALINKVNGQEEVEQEDLDAILNKVNEIRENLEKLQKHINLLPLEERKKQQVELNEVKELLNEIEERYSYFDLDAYKEEVKQGLKARGFDNKFVLGLIDDATTKEGVDALVQNIDLEALDKLNEDYGKLEQKAEELNKELEALINKVNGQGEVTQESSVAILNKVSEIRKNLEKLQKHINLLPSEERGKQQAELNEVNGLLNKITDQYQYSHKNAALQRLKNQVTKDLLLLGASRNLITKIQQAPSAQAVRQLAGEFENVKVLERTKALATQIKSKVTHGGQKAKLLEELENVKSFSQLEVLKAKVGQEIAFGEKREKIKEVNDRWDKIISGLEKDSEGNTFTTEAQYSELLDLSNQYKELLSEWERLSKGNYVNESAVEVFKSITQNKFNESNISPIINIGQLAEMVETKIKSLVLDSTKKTVFEDKLTKANTVKELEELEDEVDKYLEKLDETELEREKSNVLEKINQLINDNLVGEHQVHQQKDVVNDEKSTVEDIYKADTEVQLIAFNNLKNGTAEIVEEAEELSHDLKNKYVPLIKGATTEYELEMTLKVLDVEEALEEAQRELQRANEDKEFSAHEQGLVEAANEKLEQSKKEAKLLLEEILLQHVKDLEFNKELENRLNSLNNRLENITTVTVPMISEKTLETFKKDAIVKLNGIEANVSQNQSKIPSLVPNLTDMQRKKYEDIIKKMDTRDNVGSNVDEIIQVAIAEDQLKQAEKTTQDQSAVMKYKGRAQRALDFVKGTLNDGQDYPEYKKELLKQKQHVQDLLNGQTGVSDPKVTFESKREEVTKELGSLVENFSKLKEDDSDKSAKIKEYKEQYDNFEALLNEWKGLASDDGEVASVEGLRATLRGLKVSQ</sequence>
<dbReference type="EMBL" id="CP142436">
    <property type="protein sequence ID" value="XBC50933.1"/>
    <property type="molecule type" value="Genomic_DNA"/>
</dbReference>
<gene>
    <name evidence="6" type="ORF">VUQ07_06735</name>
    <name evidence="5" type="ORF">VUQ09_07905</name>
</gene>
<feature type="coiled-coil region" evidence="2">
    <location>
        <begin position="1659"/>
        <end position="1749"/>
    </location>
</feature>
<feature type="coiled-coil region" evidence="2">
    <location>
        <begin position="1090"/>
        <end position="1178"/>
    </location>
</feature>
<dbReference type="InterPro" id="IPR005877">
    <property type="entry name" value="YSIRK_signal_dom"/>
</dbReference>
<dbReference type="InterPro" id="IPR002988">
    <property type="entry name" value="GA_module"/>
</dbReference>
<protein>
    <submittedName>
        <fullName evidence="6">Albumin-binding GA domain-containing protein</fullName>
    </submittedName>
</protein>
<evidence type="ECO:0000313" key="5">
    <source>
        <dbReference type="EMBL" id="XBC47477.1"/>
    </source>
</evidence>
<accession>A0AB74U6C8</accession>
<evidence type="ECO:0000313" key="6">
    <source>
        <dbReference type="EMBL" id="XBC50933.1"/>
    </source>
</evidence>
<feature type="coiled-coil region" evidence="2">
    <location>
        <begin position="275"/>
        <end position="330"/>
    </location>
</feature>
<feature type="coiled-coil region" evidence="2">
    <location>
        <begin position="1542"/>
        <end position="1585"/>
    </location>
</feature>
<dbReference type="InterPro" id="IPR035152">
    <property type="entry name" value="GA-like"/>
</dbReference>
<evidence type="ECO:0000256" key="3">
    <source>
        <dbReference type="SAM" id="MobiDB-lite"/>
    </source>
</evidence>
<dbReference type="EMBL" id="CP142434">
    <property type="protein sequence ID" value="XBC47477.1"/>
    <property type="molecule type" value="Genomic_DNA"/>
</dbReference>
<feature type="domain" description="Extracellular matrix-binding protein ebh GA module" evidence="4">
    <location>
        <begin position="270"/>
        <end position="321"/>
    </location>
</feature>
<evidence type="ECO:0000256" key="1">
    <source>
        <dbReference type="ARBA" id="ARBA00022729"/>
    </source>
</evidence>
<dbReference type="SMART" id="SM00844">
    <property type="entry name" value="GA"/>
    <property type="match status" value="3"/>
</dbReference>
<feature type="coiled-coil region" evidence="2">
    <location>
        <begin position="950"/>
        <end position="1038"/>
    </location>
</feature>
<reference evidence="6" key="1">
    <citation type="submission" date="2023-12" db="EMBL/GenBank/DDBJ databases">
        <title>Dolosigranulum savutii sp. nov. isolated from human upper respiratory samples collected in Botswana.</title>
        <authorList>
            <person name="Kelly M.S."/>
        </authorList>
    </citation>
    <scope>NUCLEOTIDE SEQUENCE</scope>
    <source>
        <strain evidence="6">MSK211</strain>
        <strain evidence="5">MSK312</strain>
    </source>
</reference>
<feature type="domain" description="Extracellular matrix-binding protein ebh GA module" evidence="4">
    <location>
        <begin position="386"/>
        <end position="447"/>
    </location>
</feature>
<feature type="compositionally biased region" description="Basic and acidic residues" evidence="3">
    <location>
        <begin position="541"/>
        <end position="554"/>
    </location>
</feature>
<feature type="region of interest" description="Disordered" evidence="3">
    <location>
        <begin position="541"/>
        <end position="566"/>
    </location>
</feature>
<feature type="coiled-coil region" evidence="2">
    <location>
        <begin position="1901"/>
        <end position="1949"/>
    </location>
</feature>
<name>A0AB74U6C8_9LACT</name>
<dbReference type="NCBIfam" id="TIGR01168">
    <property type="entry name" value="YSIRK_signal"/>
    <property type="match status" value="1"/>
</dbReference>
<dbReference type="Gene3D" id="1.10.8.40">
    <property type="entry name" value="Albumin-binding domain"/>
    <property type="match status" value="4"/>
</dbReference>
<organism evidence="6">
    <name type="scientific">Dolosigranulum savutiense</name>
    <dbReference type="NCBI Taxonomy" id="3110288"/>
    <lineage>
        <taxon>Bacteria</taxon>
        <taxon>Bacillati</taxon>
        <taxon>Bacillota</taxon>
        <taxon>Bacilli</taxon>
        <taxon>Lactobacillales</taxon>
        <taxon>Carnobacteriaceae</taxon>
        <taxon>Dolosigranulum</taxon>
    </lineage>
</organism>
<feature type="domain" description="Extracellular matrix-binding protein ebh GA module" evidence="4">
    <location>
        <begin position="567"/>
        <end position="615"/>
    </location>
</feature>
<keyword evidence="2" id="KW-0175">Coiled coil</keyword>
<dbReference type="Pfam" id="PF04650">
    <property type="entry name" value="YSIRK_signal"/>
    <property type="match status" value="1"/>
</dbReference>
<feature type="coiled-coil region" evidence="2">
    <location>
        <begin position="1230"/>
        <end position="1264"/>
    </location>
</feature>
<dbReference type="RefSeq" id="WP_347297622.1">
    <property type="nucleotide sequence ID" value="NZ_CP142434.1"/>
</dbReference>